<feature type="signal peptide" evidence="2">
    <location>
        <begin position="1"/>
        <end position="18"/>
    </location>
</feature>
<feature type="chain" id="PRO_5002532975" evidence="2">
    <location>
        <begin position="19"/>
        <end position="201"/>
    </location>
</feature>
<dbReference type="Proteomes" id="UP000034235">
    <property type="component" value="Unassembled WGS sequence"/>
</dbReference>
<dbReference type="Pfam" id="PF04203">
    <property type="entry name" value="Sortase"/>
    <property type="match status" value="1"/>
</dbReference>
<reference evidence="3 4" key="1">
    <citation type="journal article" date="2015" name="Nature">
        <title>rRNA introns, odd ribosomes, and small enigmatic genomes across a large radiation of phyla.</title>
        <authorList>
            <person name="Brown C.T."/>
            <person name="Hug L.A."/>
            <person name="Thomas B.C."/>
            <person name="Sharon I."/>
            <person name="Castelle C.J."/>
            <person name="Singh A."/>
            <person name="Wilkins M.J."/>
            <person name="Williams K.H."/>
            <person name="Banfield J.F."/>
        </authorList>
    </citation>
    <scope>NUCLEOTIDE SEQUENCE [LARGE SCALE GENOMIC DNA]</scope>
</reference>
<organism evidence="3 4">
    <name type="scientific">Candidatus Daviesbacteria bacterium GW2011_GWA2_38_24</name>
    <dbReference type="NCBI Taxonomy" id="1618422"/>
    <lineage>
        <taxon>Bacteria</taxon>
        <taxon>Candidatus Daviesiibacteriota</taxon>
    </lineage>
</organism>
<dbReference type="EMBL" id="LBUP01000003">
    <property type="protein sequence ID" value="KKQ66767.1"/>
    <property type="molecule type" value="Genomic_DNA"/>
</dbReference>
<dbReference type="Gene3D" id="2.40.260.10">
    <property type="entry name" value="Sortase"/>
    <property type="match status" value="1"/>
</dbReference>
<dbReference type="AlphaFoldDB" id="A0A0G0JJ02"/>
<dbReference type="GO" id="GO:0016787">
    <property type="term" value="F:hydrolase activity"/>
    <property type="evidence" value="ECO:0007669"/>
    <property type="project" value="UniProtKB-KW"/>
</dbReference>
<proteinExistence type="predicted"/>
<gene>
    <name evidence="3" type="ORF">US86_C0003G0010</name>
</gene>
<evidence type="ECO:0000256" key="2">
    <source>
        <dbReference type="SAM" id="SignalP"/>
    </source>
</evidence>
<evidence type="ECO:0000313" key="4">
    <source>
        <dbReference type="Proteomes" id="UP000034235"/>
    </source>
</evidence>
<dbReference type="SUPFAM" id="SSF63817">
    <property type="entry name" value="Sortase"/>
    <property type="match status" value="1"/>
</dbReference>
<dbReference type="CDD" id="cd05829">
    <property type="entry name" value="Sortase_F"/>
    <property type="match status" value="1"/>
</dbReference>
<comment type="caution">
    <text evidence="3">The sequence shown here is derived from an EMBL/GenBank/DDBJ whole genome shotgun (WGS) entry which is preliminary data.</text>
</comment>
<evidence type="ECO:0000256" key="1">
    <source>
        <dbReference type="ARBA" id="ARBA00022801"/>
    </source>
</evidence>
<dbReference type="InterPro" id="IPR042001">
    <property type="entry name" value="Sortase_F"/>
</dbReference>
<dbReference type="InterPro" id="IPR023365">
    <property type="entry name" value="Sortase_dom-sf"/>
</dbReference>
<keyword evidence="1" id="KW-0378">Hydrolase</keyword>
<accession>A0A0G0JJ02</accession>
<sequence length="201" mass="21788">MKKAVILVSSIITGVVLAVSFLSATPKTSQPVVDAQNKQVEVAEPAKQELSLILENPTLLEIPSLGIKSNIEHVGLDSVGNMDVPKRAEDVAWYSKGYKIGQEGNAVIAGHFDTTAGTPAVFYNLEKLFVGDEIRVQGDGKTVKFRVTGKQVYSSENFPLEVVFGDNPKSSLNLITCEGVFNSVTKNYSHRTVIFSELVES</sequence>
<dbReference type="InterPro" id="IPR005754">
    <property type="entry name" value="Sortase"/>
</dbReference>
<keyword evidence="2" id="KW-0732">Signal</keyword>
<name>A0A0G0JJ02_9BACT</name>
<evidence type="ECO:0000313" key="3">
    <source>
        <dbReference type="EMBL" id="KKQ66767.1"/>
    </source>
</evidence>
<protein>
    <submittedName>
        <fullName evidence="3">Peptidase C60 sortase A and B</fullName>
    </submittedName>
</protein>